<accession>A0A0F9I6K1</accession>
<name>A0A0F9I6K1_9ZZZZ</name>
<feature type="non-terminal residue" evidence="1">
    <location>
        <position position="1"/>
    </location>
</feature>
<dbReference type="AlphaFoldDB" id="A0A0F9I6K1"/>
<comment type="caution">
    <text evidence="1">The sequence shown here is derived from an EMBL/GenBank/DDBJ whole genome shotgun (WGS) entry which is preliminary data.</text>
</comment>
<reference evidence="1" key="1">
    <citation type="journal article" date="2015" name="Nature">
        <title>Complex archaea that bridge the gap between prokaryotes and eukaryotes.</title>
        <authorList>
            <person name="Spang A."/>
            <person name="Saw J.H."/>
            <person name="Jorgensen S.L."/>
            <person name="Zaremba-Niedzwiedzka K."/>
            <person name="Martijn J."/>
            <person name="Lind A.E."/>
            <person name="van Eijk R."/>
            <person name="Schleper C."/>
            <person name="Guy L."/>
            <person name="Ettema T.J."/>
        </authorList>
    </citation>
    <scope>NUCLEOTIDE SEQUENCE</scope>
</reference>
<proteinExistence type="predicted"/>
<protein>
    <submittedName>
        <fullName evidence="1">Uncharacterized protein</fullName>
    </submittedName>
</protein>
<dbReference type="EMBL" id="LAZR01022097">
    <property type="protein sequence ID" value="KKL83052.1"/>
    <property type="molecule type" value="Genomic_DNA"/>
</dbReference>
<gene>
    <name evidence="1" type="ORF">LCGC14_1978640</name>
</gene>
<evidence type="ECO:0000313" key="1">
    <source>
        <dbReference type="EMBL" id="KKL83052.1"/>
    </source>
</evidence>
<sequence length="78" mass="8699">YNYWDEITLSPPAGAVSARISLMYQSTSWEYIQFLYLANDGSVAFLANEGMTMLDAWLNTGMSYPHVMASAKWPGPAK</sequence>
<organism evidence="1">
    <name type="scientific">marine sediment metagenome</name>
    <dbReference type="NCBI Taxonomy" id="412755"/>
    <lineage>
        <taxon>unclassified sequences</taxon>
        <taxon>metagenomes</taxon>
        <taxon>ecological metagenomes</taxon>
    </lineage>
</organism>